<dbReference type="GO" id="GO:0016020">
    <property type="term" value="C:membrane"/>
    <property type="evidence" value="ECO:0007669"/>
    <property type="project" value="InterPro"/>
</dbReference>
<evidence type="ECO:0000256" key="7">
    <source>
        <dbReference type="ARBA" id="ARBA00047368"/>
    </source>
</evidence>
<keyword evidence="4" id="KW-0812">Transmembrane</keyword>
<evidence type="ECO:0000256" key="3">
    <source>
        <dbReference type="ARBA" id="ARBA00009300"/>
    </source>
</evidence>
<evidence type="ECO:0000256" key="8">
    <source>
        <dbReference type="ARBA" id="ARBA00047427"/>
    </source>
</evidence>
<keyword evidence="5" id="KW-1133">Transmembrane helix</keyword>
<dbReference type="Proteomes" id="UP000515146">
    <property type="component" value="Unplaced"/>
</dbReference>
<dbReference type="InterPro" id="IPR006838">
    <property type="entry name" value="ADTRP_AIG1"/>
</dbReference>
<evidence type="ECO:0000256" key="4">
    <source>
        <dbReference type="ARBA" id="ARBA00022692"/>
    </source>
</evidence>
<dbReference type="PANTHER" id="PTHR10989:SF16">
    <property type="entry name" value="AT02829P-RELATED"/>
    <property type="match status" value="1"/>
</dbReference>
<evidence type="ECO:0000256" key="12">
    <source>
        <dbReference type="ARBA" id="ARBA00048800"/>
    </source>
</evidence>
<evidence type="ECO:0000256" key="6">
    <source>
        <dbReference type="ARBA" id="ARBA00023136"/>
    </source>
</evidence>
<proteinExistence type="inferred from homology"/>
<name>A0A6P6XPU9_DERPT</name>
<comment type="catalytic activity">
    <reaction evidence="10">
        <text>12-octadecanoyloxy-octadecanoate + H2O = 12-hydroxyoctadecanoate + octadecanoate + H(+)</text>
        <dbReference type="Rhea" id="RHEA:52080"/>
        <dbReference type="ChEBI" id="CHEBI:15377"/>
        <dbReference type="ChEBI" id="CHEBI:15378"/>
        <dbReference type="ChEBI" id="CHEBI:25629"/>
        <dbReference type="ChEBI" id="CHEBI:84201"/>
        <dbReference type="ChEBI" id="CHEBI:136330"/>
    </reaction>
    <physiologicalReaction direction="left-to-right" evidence="10">
        <dbReference type="Rhea" id="RHEA:52081"/>
    </physiologicalReaction>
</comment>
<comment type="catalytic activity">
    <reaction evidence="9">
        <text>9-hexadecanoyloxy-octadecanoate + H2O = 9-hydroxy-octadecanoate + hexadecanoate + H(+)</text>
        <dbReference type="Rhea" id="RHEA:52052"/>
        <dbReference type="ChEBI" id="CHEBI:7896"/>
        <dbReference type="ChEBI" id="CHEBI:15377"/>
        <dbReference type="ChEBI" id="CHEBI:15378"/>
        <dbReference type="ChEBI" id="CHEBI:83670"/>
        <dbReference type="ChEBI" id="CHEBI:136286"/>
    </reaction>
    <physiologicalReaction direction="left-to-right" evidence="9">
        <dbReference type="Rhea" id="RHEA:52053"/>
    </physiologicalReaction>
</comment>
<protein>
    <submittedName>
        <fullName evidence="18">Androgen-induced gene 1 protein-like</fullName>
    </submittedName>
</protein>
<comment type="catalytic activity">
    <reaction evidence="1">
        <text>9-(9Z-hexadecenoyloxy)-octadecanoate + H2O = (9Z)-hexadecenoate + 9-hydroxy-octadecanoate + H(+)</text>
        <dbReference type="Rhea" id="RHEA:52068"/>
        <dbReference type="ChEBI" id="CHEBI:15377"/>
        <dbReference type="ChEBI" id="CHEBI:15378"/>
        <dbReference type="ChEBI" id="CHEBI:32372"/>
        <dbReference type="ChEBI" id="CHEBI:136286"/>
        <dbReference type="ChEBI" id="CHEBI:136309"/>
    </reaction>
    <physiologicalReaction direction="left-to-right" evidence="1">
        <dbReference type="Rhea" id="RHEA:52069"/>
    </physiologicalReaction>
</comment>
<evidence type="ECO:0000256" key="9">
    <source>
        <dbReference type="ARBA" id="ARBA00047863"/>
    </source>
</evidence>
<dbReference type="Pfam" id="PF04750">
    <property type="entry name" value="Far-17a_AIG1"/>
    <property type="match status" value="1"/>
</dbReference>
<dbReference type="OrthoDB" id="1898221at2759"/>
<accession>A0A6P6XPU9</accession>
<comment type="subcellular location">
    <subcellularLocation>
        <location evidence="2">Endomembrane system</location>
        <topology evidence="2">Multi-pass membrane protein</topology>
    </subcellularLocation>
</comment>
<dbReference type="FunCoup" id="A0A6P6XPU9">
    <property type="interactions" value="548"/>
</dbReference>
<dbReference type="PANTHER" id="PTHR10989">
    <property type="entry name" value="ANDROGEN-INDUCED PROTEIN 1-RELATED"/>
    <property type="match status" value="1"/>
</dbReference>
<comment type="catalytic activity">
    <reaction evidence="8">
        <text>13-octadecanoyloxy-octadecanoate + H2O = 13-hydroxy-octadecanoate + octadecanoate + H(+)</text>
        <dbReference type="Rhea" id="RHEA:52084"/>
        <dbReference type="ChEBI" id="CHEBI:15377"/>
        <dbReference type="ChEBI" id="CHEBI:15378"/>
        <dbReference type="ChEBI" id="CHEBI:25629"/>
        <dbReference type="ChEBI" id="CHEBI:136304"/>
        <dbReference type="ChEBI" id="CHEBI:136335"/>
    </reaction>
    <physiologicalReaction direction="left-to-right" evidence="8">
        <dbReference type="Rhea" id="RHEA:52085"/>
    </physiologicalReaction>
</comment>
<evidence type="ECO:0000256" key="16">
    <source>
        <dbReference type="ARBA" id="ARBA00049428"/>
    </source>
</evidence>
<gene>
    <name evidence="18" type="primary">LOC113788623</name>
</gene>
<dbReference type="GO" id="GO:0012505">
    <property type="term" value="C:endomembrane system"/>
    <property type="evidence" value="ECO:0007669"/>
    <property type="project" value="UniProtKB-SubCell"/>
</dbReference>
<evidence type="ECO:0000256" key="5">
    <source>
        <dbReference type="ARBA" id="ARBA00022989"/>
    </source>
</evidence>
<dbReference type="OMA" id="VINPWAD"/>
<evidence type="ECO:0000256" key="11">
    <source>
        <dbReference type="ARBA" id="ARBA00048701"/>
    </source>
</evidence>
<reference evidence="18" key="1">
    <citation type="submission" date="2025-08" db="UniProtKB">
        <authorList>
            <consortium name="RefSeq"/>
        </authorList>
    </citation>
    <scope>IDENTIFICATION</scope>
    <source>
        <strain evidence="18">Airmid</strain>
    </source>
</reference>
<keyword evidence="17" id="KW-1185">Reference proteome</keyword>
<evidence type="ECO:0000256" key="2">
    <source>
        <dbReference type="ARBA" id="ARBA00004127"/>
    </source>
</evidence>
<evidence type="ECO:0000313" key="17">
    <source>
        <dbReference type="Proteomes" id="UP000515146"/>
    </source>
</evidence>
<evidence type="ECO:0000256" key="10">
    <source>
        <dbReference type="ARBA" id="ARBA00048680"/>
    </source>
</evidence>
<organism evidence="17 18">
    <name type="scientific">Dermatophagoides pteronyssinus</name>
    <name type="common">European house dust mite</name>
    <dbReference type="NCBI Taxonomy" id="6956"/>
    <lineage>
        <taxon>Eukaryota</taxon>
        <taxon>Metazoa</taxon>
        <taxon>Ecdysozoa</taxon>
        <taxon>Arthropoda</taxon>
        <taxon>Chelicerata</taxon>
        <taxon>Arachnida</taxon>
        <taxon>Acari</taxon>
        <taxon>Acariformes</taxon>
        <taxon>Sarcoptiformes</taxon>
        <taxon>Astigmata</taxon>
        <taxon>Psoroptidia</taxon>
        <taxon>Analgoidea</taxon>
        <taxon>Pyroglyphidae</taxon>
        <taxon>Dermatophagoidinae</taxon>
        <taxon>Dermatophagoides</taxon>
    </lineage>
</organism>
<comment type="catalytic activity">
    <reaction evidence="11">
        <text>12-(9Z-octadecenoyloxy)-octadecanoate + H2O = 12-hydroxyoctadecanoate + (9Z)-octadecenoate + H(+)</text>
        <dbReference type="Rhea" id="RHEA:52060"/>
        <dbReference type="ChEBI" id="CHEBI:15377"/>
        <dbReference type="ChEBI" id="CHEBI:15378"/>
        <dbReference type="ChEBI" id="CHEBI:30823"/>
        <dbReference type="ChEBI" id="CHEBI:84201"/>
        <dbReference type="ChEBI" id="CHEBI:136302"/>
    </reaction>
    <physiologicalReaction direction="left-to-right" evidence="11">
        <dbReference type="Rhea" id="RHEA:52061"/>
    </physiologicalReaction>
</comment>
<comment type="catalytic activity">
    <reaction evidence="7">
        <text>12-hexadecanoyloxy-octadecanoate + H2O = 12-hydroxyoctadecanoate + hexadecanoate + H(+)</text>
        <dbReference type="Rhea" id="RHEA:52056"/>
        <dbReference type="ChEBI" id="CHEBI:7896"/>
        <dbReference type="ChEBI" id="CHEBI:15377"/>
        <dbReference type="ChEBI" id="CHEBI:15378"/>
        <dbReference type="ChEBI" id="CHEBI:83677"/>
        <dbReference type="ChEBI" id="CHEBI:84201"/>
    </reaction>
    <physiologicalReaction direction="left-to-right" evidence="7">
        <dbReference type="Rhea" id="RHEA:52057"/>
    </physiologicalReaction>
</comment>
<evidence type="ECO:0000256" key="15">
    <source>
        <dbReference type="ARBA" id="ARBA00049322"/>
    </source>
</evidence>
<dbReference type="RefSeq" id="XP_027193894.1">
    <property type="nucleotide sequence ID" value="XM_027338093.1"/>
</dbReference>
<comment type="catalytic activity">
    <reaction evidence="16">
        <text>12-(9Z-hexadecenoyloxy)-octadecanoate + H2O = 12-hydroxyoctadecanoate + (9Z)-hexadecenoate + H(+)</text>
        <dbReference type="Rhea" id="RHEA:52072"/>
        <dbReference type="ChEBI" id="CHEBI:15377"/>
        <dbReference type="ChEBI" id="CHEBI:15378"/>
        <dbReference type="ChEBI" id="CHEBI:32372"/>
        <dbReference type="ChEBI" id="CHEBI:84201"/>
        <dbReference type="ChEBI" id="CHEBI:136312"/>
    </reaction>
    <physiologicalReaction direction="left-to-right" evidence="16">
        <dbReference type="Rhea" id="RHEA:52073"/>
    </physiologicalReaction>
</comment>
<dbReference type="KEGG" id="dpte:113788623"/>
<sequence length="226" mass="27169">MAEKFVTIVRILSFLIYLFSIYWQYIVQPPFLSPERKLFGPLIYLTYWDLLLQTGFFFLLLINQLFDSRRLKNFIDLIFYALALPISWIVSSSFWILWAIDRELVLPASMDPYYPPWLNHSTHTMIAILTIMELFVGKHKPPQTRKGFFIFFTFVITYAIWSLYLRMAMGFWVYPFLDQMNSTFVTLFYISSLFLYSMTYFVSLFCGKYLCNNNQDHRPVKQRKNR</sequence>
<dbReference type="InParanoid" id="A0A6P6XPU9"/>
<evidence type="ECO:0000256" key="14">
    <source>
        <dbReference type="ARBA" id="ARBA00049296"/>
    </source>
</evidence>
<comment type="catalytic activity">
    <reaction evidence="15">
        <text>13-(9Z-hexadecenoyloxy)-octadecanoate + H2O = 13-hydroxy-octadecanoate + (9Z)-hexadecenoate + H(+)</text>
        <dbReference type="Rhea" id="RHEA:52076"/>
        <dbReference type="ChEBI" id="CHEBI:15377"/>
        <dbReference type="ChEBI" id="CHEBI:15378"/>
        <dbReference type="ChEBI" id="CHEBI:32372"/>
        <dbReference type="ChEBI" id="CHEBI:136304"/>
        <dbReference type="ChEBI" id="CHEBI:136315"/>
    </reaction>
    <physiologicalReaction direction="left-to-right" evidence="15">
        <dbReference type="Rhea" id="RHEA:52077"/>
    </physiologicalReaction>
</comment>
<comment type="catalytic activity">
    <reaction evidence="12">
        <text>9-(9Z-octadecenoyloxy)-octadecanoate + H2O = 9-hydroxy-octadecanoate + (9Z)-octadecenoate + H(+)</text>
        <dbReference type="Rhea" id="RHEA:52048"/>
        <dbReference type="ChEBI" id="CHEBI:15377"/>
        <dbReference type="ChEBI" id="CHEBI:15378"/>
        <dbReference type="ChEBI" id="CHEBI:30823"/>
        <dbReference type="ChEBI" id="CHEBI:136282"/>
        <dbReference type="ChEBI" id="CHEBI:136286"/>
    </reaction>
    <physiologicalReaction direction="left-to-right" evidence="12">
        <dbReference type="Rhea" id="RHEA:52049"/>
    </physiologicalReaction>
</comment>
<dbReference type="AlphaFoldDB" id="A0A6P6XPU9"/>
<comment type="catalytic activity">
    <reaction evidence="14">
        <text>13-(9Z-octadecenoyloxy)-octadecanoate + H2O = 13-hydroxy-octadecanoate + (9Z)-octadecenoate + H(+)</text>
        <dbReference type="Rhea" id="RHEA:52064"/>
        <dbReference type="ChEBI" id="CHEBI:15377"/>
        <dbReference type="ChEBI" id="CHEBI:15378"/>
        <dbReference type="ChEBI" id="CHEBI:30823"/>
        <dbReference type="ChEBI" id="CHEBI:136303"/>
        <dbReference type="ChEBI" id="CHEBI:136304"/>
    </reaction>
    <physiologicalReaction direction="left-to-right" evidence="14">
        <dbReference type="Rhea" id="RHEA:52065"/>
    </physiologicalReaction>
</comment>
<keyword evidence="6" id="KW-0472">Membrane</keyword>
<evidence type="ECO:0000256" key="1">
    <source>
        <dbReference type="ARBA" id="ARBA00000923"/>
    </source>
</evidence>
<comment type="similarity">
    <text evidence="3">Belongs to the AIG1 family.</text>
</comment>
<evidence type="ECO:0000313" key="18">
    <source>
        <dbReference type="RefSeq" id="XP_027193894.1"/>
    </source>
</evidence>
<evidence type="ECO:0000256" key="13">
    <source>
        <dbReference type="ARBA" id="ARBA00049221"/>
    </source>
</evidence>
<comment type="catalytic activity">
    <reaction evidence="13">
        <text>9-octadecanoyloxy-octadecanoate + H2O = 9-hydroxy-octadecanoate + octadecanoate + H(+)</text>
        <dbReference type="Rhea" id="RHEA:52096"/>
        <dbReference type="ChEBI" id="CHEBI:15377"/>
        <dbReference type="ChEBI" id="CHEBI:15378"/>
        <dbReference type="ChEBI" id="CHEBI:25629"/>
        <dbReference type="ChEBI" id="CHEBI:136286"/>
        <dbReference type="ChEBI" id="CHEBI:136373"/>
    </reaction>
    <physiologicalReaction direction="left-to-right" evidence="13">
        <dbReference type="Rhea" id="RHEA:52097"/>
    </physiologicalReaction>
</comment>